<dbReference type="SUPFAM" id="SSF52540">
    <property type="entry name" value="P-loop containing nucleoside triphosphate hydrolases"/>
    <property type="match status" value="1"/>
</dbReference>
<dbReference type="Pfam" id="PF12399">
    <property type="entry name" value="BCA_ABC_TP_C"/>
    <property type="match status" value="1"/>
</dbReference>
<dbReference type="GO" id="GO:0015188">
    <property type="term" value="F:L-isoleucine transmembrane transporter activity"/>
    <property type="evidence" value="ECO:0007669"/>
    <property type="project" value="TreeGrafter"/>
</dbReference>
<dbReference type="InterPro" id="IPR032823">
    <property type="entry name" value="BCA_ABC_TP_C"/>
</dbReference>
<dbReference type="InterPro" id="IPR027417">
    <property type="entry name" value="P-loop_NTPase"/>
</dbReference>
<dbReference type="GO" id="GO:0015808">
    <property type="term" value="P:L-alanine transport"/>
    <property type="evidence" value="ECO:0007669"/>
    <property type="project" value="TreeGrafter"/>
</dbReference>
<gene>
    <name evidence="5" type="ORF">HY912_13580</name>
</gene>
<name>A0A9D6V4D9_9BACT</name>
<dbReference type="PROSITE" id="PS00211">
    <property type="entry name" value="ABC_TRANSPORTER_1"/>
    <property type="match status" value="1"/>
</dbReference>
<evidence type="ECO:0000313" key="6">
    <source>
        <dbReference type="Proteomes" id="UP000807825"/>
    </source>
</evidence>
<evidence type="ECO:0000313" key="5">
    <source>
        <dbReference type="EMBL" id="MBI5250518.1"/>
    </source>
</evidence>
<dbReference type="PROSITE" id="PS50893">
    <property type="entry name" value="ABC_TRANSPORTER_2"/>
    <property type="match status" value="1"/>
</dbReference>
<dbReference type="AlphaFoldDB" id="A0A9D6V4D9"/>
<dbReference type="PANTHER" id="PTHR45772:SF7">
    <property type="entry name" value="AMINO ACID ABC TRANSPORTER ATP-BINDING PROTEIN"/>
    <property type="match status" value="1"/>
</dbReference>
<protein>
    <submittedName>
        <fullName evidence="5">ABC transporter ATP-binding protein</fullName>
    </submittedName>
</protein>
<sequence>MPEAILKIEGLSKSFEGSQVFNDVNFAIPEGELSSIIGPNGAGKTTLFNLITGYHVPDKGKILFRGTNIAGMQPFHIVGLGIARAFQRTNIFPRMTVLENVLTTVISARKGNLSLFAPFRNHDKDHERAYEILENVGLADMASRESGTLAHGNQKRLDIAVALALEPKMLLLDEPTAGMSPEERWHTVELVKGLWEKLKITMLFIEHDMDIVFGISQKVRVLCYKTILAEGTPKEISSNQQVIEAYLGEEV</sequence>
<reference evidence="5" key="1">
    <citation type="submission" date="2020-07" db="EMBL/GenBank/DDBJ databases">
        <title>Huge and variable diversity of episymbiotic CPR bacteria and DPANN archaea in groundwater ecosystems.</title>
        <authorList>
            <person name="He C.Y."/>
            <person name="Keren R."/>
            <person name="Whittaker M."/>
            <person name="Farag I.F."/>
            <person name="Doudna J."/>
            <person name="Cate J.H.D."/>
            <person name="Banfield J.F."/>
        </authorList>
    </citation>
    <scope>NUCLEOTIDE SEQUENCE</scope>
    <source>
        <strain evidence="5">NC_groundwater_1664_Pr3_B-0.1um_52_9</strain>
    </source>
</reference>
<dbReference type="GO" id="GO:0042941">
    <property type="term" value="P:D-alanine transmembrane transport"/>
    <property type="evidence" value="ECO:0007669"/>
    <property type="project" value="TreeGrafter"/>
</dbReference>
<dbReference type="GO" id="GO:1903805">
    <property type="term" value="P:L-valine import across plasma membrane"/>
    <property type="evidence" value="ECO:0007669"/>
    <property type="project" value="TreeGrafter"/>
</dbReference>
<keyword evidence="2" id="KW-0547">Nucleotide-binding</keyword>
<keyword evidence="1" id="KW-0813">Transport</keyword>
<dbReference type="GO" id="GO:0005886">
    <property type="term" value="C:plasma membrane"/>
    <property type="evidence" value="ECO:0007669"/>
    <property type="project" value="TreeGrafter"/>
</dbReference>
<dbReference type="GO" id="GO:0016887">
    <property type="term" value="F:ATP hydrolysis activity"/>
    <property type="evidence" value="ECO:0007669"/>
    <property type="project" value="InterPro"/>
</dbReference>
<evidence type="ECO:0000256" key="2">
    <source>
        <dbReference type="ARBA" id="ARBA00022741"/>
    </source>
</evidence>
<dbReference type="Proteomes" id="UP000807825">
    <property type="component" value="Unassembled WGS sequence"/>
</dbReference>
<dbReference type="SMART" id="SM00382">
    <property type="entry name" value="AAA"/>
    <property type="match status" value="1"/>
</dbReference>
<dbReference type="CDD" id="cd03219">
    <property type="entry name" value="ABC_Mj1267_LivG_branched"/>
    <property type="match status" value="1"/>
</dbReference>
<proteinExistence type="predicted"/>
<feature type="domain" description="ABC transporter" evidence="4">
    <location>
        <begin position="6"/>
        <end position="249"/>
    </location>
</feature>
<dbReference type="InterPro" id="IPR003593">
    <property type="entry name" value="AAA+_ATPase"/>
</dbReference>
<organism evidence="5 6">
    <name type="scientific">Desulfomonile tiedjei</name>
    <dbReference type="NCBI Taxonomy" id="2358"/>
    <lineage>
        <taxon>Bacteria</taxon>
        <taxon>Pseudomonadati</taxon>
        <taxon>Thermodesulfobacteriota</taxon>
        <taxon>Desulfomonilia</taxon>
        <taxon>Desulfomonilales</taxon>
        <taxon>Desulfomonilaceae</taxon>
        <taxon>Desulfomonile</taxon>
    </lineage>
</organism>
<dbReference type="PANTHER" id="PTHR45772">
    <property type="entry name" value="CONSERVED COMPONENT OF ABC TRANSPORTER FOR NATURAL AMINO ACIDS-RELATED"/>
    <property type="match status" value="1"/>
</dbReference>
<dbReference type="Pfam" id="PF00005">
    <property type="entry name" value="ABC_tran"/>
    <property type="match status" value="1"/>
</dbReference>
<dbReference type="GO" id="GO:0005524">
    <property type="term" value="F:ATP binding"/>
    <property type="evidence" value="ECO:0007669"/>
    <property type="project" value="UniProtKB-KW"/>
</dbReference>
<dbReference type="InterPro" id="IPR003439">
    <property type="entry name" value="ABC_transporter-like_ATP-bd"/>
</dbReference>
<dbReference type="Gene3D" id="3.40.50.300">
    <property type="entry name" value="P-loop containing nucleotide triphosphate hydrolases"/>
    <property type="match status" value="1"/>
</dbReference>
<dbReference type="GO" id="GO:1903806">
    <property type="term" value="P:L-isoleucine import across plasma membrane"/>
    <property type="evidence" value="ECO:0007669"/>
    <property type="project" value="TreeGrafter"/>
</dbReference>
<dbReference type="InterPro" id="IPR017871">
    <property type="entry name" value="ABC_transporter-like_CS"/>
</dbReference>
<dbReference type="EMBL" id="JACRDE010000353">
    <property type="protein sequence ID" value="MBI5250518.1"/>
    <property type="molecule type" value="Genomic_DNA"/>
</dbReference>
<comment type="caution">
    <text evidence="5">The sequence shown here is derived from an EMBL/GenBank/DDBJ whole genome shotgun (WGS) entry which is preliminary data.</text>
</comment>
<dbReference type="InterPro" id="IPR051120">
    <property type="entry name" value="ABC_AA/LPS_Transport"/>
</dbReference>
<evidence type="ECO:0000256" key="1">
    <source>
        <dbReference type="ARBA" id="ARBA00022448"/>
    </source>
</evidence>
<keyword evidence="3 5" id="KW-0067">ATP-binding</keyword>
<dbReference type="GO" id="GO:0005304">
    <property type="term" value="F:L-valine transmembrane transporter activity"/>
    <property type="evidence" value="ECO:0007669"/>
    <property type="project" value="TreeGrafter"/>
</dbReference>
<accession>A0A9D6V4D9</accession>
<evidence type="ECO:0000259" key="4">
    <source>
        <dbReference type="PROSITE" id="PS50893"/>
    </source>
</evidence>
<dbReference type="GO" id="GO:0015192">
    <property type="term" value="F:L-phenylalanine transmembrane transporter activity"/>
    <property type="evidence" value="ECO:0007669"/>
    <property type="project" value="TreeGrafter"/>
</dbReference>
<dbReference type="FunFam" id="3.40.50.300:FF:000421">
    <property type="entry name" value="Branched-chain amino acid ABC transporter ATP-binding protein"/>
    <property type="match status" value="1"/>
</dbReference>
<evidence type="ECO:0000256" key="3">
    <source>
        <dbReference type="ARBA" id="ARBA00022840"/>
    </source>
</evidence>